<dbReference type="Proteomes" id="UP000248889">
    <property type="component" value="Unassembled WGS sequence"/>
</dbReference>
<sequence length="434" mass="45693">MAPRHPNARLRALAQEAGWSGAALARAVNRAGAEIGLTLRYDRTSVAHWMGGTRPLAAVAAVVAETLARQLGRPLHLADVGFAPAPTASDEGPTPRTALHDLTELDTVQPRTRPYRLAAPTPVSLSAPGSAHGTTGAATERVTVSHTRAAQDMLRTFTTVDSAFGGGHSRAALTGFLRSSVAGWLAAPAAPKARRELLLVSSALACLAGSMCFDEHRQGVAQGYYQAATLLAAEADDPTGQAAALRGLSVQAQALGHREHALELAEAASALRTRLPTWLAAAVTGQLAVAAAARGERRRALTVLQRSAELLGRSEGAGDYHRAAHEDHESEVLSALGDRAGAVAALRRSLQLRPPEERRTRAVGAARLGELLLDGGALEQACTAWHAFLDDYPLLRSARADRAVRTLRSRLRPFHSTAAGRGLLGRVQQVCVQA</sequence>
<dbReference type="RefSeq" id="WP_111505216.1">
    <property type="nucleotide sequence ID" value="NZ_QKYN01000112.1"/>
</dbReference>
<dbReference type="EMBL" id="QKYN01000112">
    <property type="protein sequence ID" value="RAG82501.1"/>
    <property type="molecule type" value="Genomic_DNA"/>
</dbReference>
<gene>
    <name evidence="2" type="ORF">DN069_26975</name>
</gene>
<accession>A0A2X0IGG1</accession>
<protein>
    <recommendedName>
        <fullName evidence="4">Transcriptional regulator</fullName>
    </recommendedName>
</protein>
<reference evidence="2 3" key="1">
    <citation type="submission" date="2018-06" db="EMBL/GenBank/DDBJ databases">
        <title>Streptacidiphilus pinicola sp. nov., isolated from pine grove soil.</title>
        <authorList>
            <person name="Roh S.G."/>
            <person name="Park S."/>
            <person name="Kim M.-K."/>
            <person name="Yun B.-R."/>
            <person name="Park J."/>
            <person name="Kim M.J."/>
            <person name="Kim Y.S."/>
            <person name="Kim S.B."/>
        </authorList>
    </citation>
    <scope>NUCLEOTIDE SEQUENCE [LARGE SCALE GENOMIC DNA]</scope>
    <source>
        <strain evidence="2 3">MMS16-CNU450</strain>
    </source>
</reference>
<evidence type="ECO:0000313" key="3">
    <source>
        <dbReference type="Proteomes" id="UP000248889"/>
    </source>
</evidence>
<dbReference type="SUPFAM" id="SSF48452">
    <property type="entry name" value="TPR-like"/>
    <property type="match status" value="1"/>
</dbReference>
<feature type="region of interest" description="Disordered" evidence="1">
    <location>
        <begin position="119"/>
        <end position="138"/>
    </location>
</feature>
<dbReference type="Gene3D" id="1.25.40.10">
    <property type="entry name" value="Tetratricopeptide repeat domain"/>
    <property type="match status" value="1"/>
</dbReference>
<dbReference type="InterPro" id="IPR011990">
    <property type="entry name" value="TPR-like_helical_dom_sf"/>
</dbReference>
<organism evidence="2 3">
    <name type="scientific">Streptacidiphilus pinicola</name>
    <dbReference type="NCBI Taxonomy" id="2219663"/>
    <lineage>
        <taxon>Bacteria</taxon>
        <taxon>Bacillati</taxon>
        <taxon>Actinomycetota</taxon>
        <taxon>Actinomycetes</taxon>
        <taxon>Kitasatosporales</taxon>
        <taxon>Streptomycetaceae</taxon>
        <taxon>Streptacidiphilus</taxon>
    </lineage>
</organism>
<name>A0A2X0IGG1_9ACTN</name>
<keyword evidence="3" id="KW-1185">Reference proteome</keyword>
<dbReference type="OrthoDB" id="3213425at2"/>
<comment type="caution">
    <text evidence="2">The sequence shown here is derived from an EMBL/GenBank/DDBJ whole genome shotgun (WGS) entry which is preliminary data.</text>
</comment>
<proteinExistence type="predicted"/>
<dbReference type="AlphaFoldDB" id="A0A2X0IGG1"/>
<evidence type="ECO:0000256" key="1">
    <source>
        <dbReference type="SAM" id="MobiDB-lite"/>
    </source>
</evidence>
<evidence type="ECO:0000313" key="2">
    <source>
        <dbReference type="EMBL" id="RAG82501.1"/>
    </source>
</evidence>
<evidence type="ECO:0008006" key="4">
    <source>
        <dbReference type="Google" id="ProtNLM"/>
    </source>
</evidence>